<reference evidence="3" key="2">
    <citation type="journal article" date="2023" name="Int. J. Mol. Sci.">
        <title>De Novo Assembly and Annotation of 11 Diverse Shrub Willow (Salix) Genomes Reveals Novel Gene Organization in Sex-Linked Regions.</title>
        <authorList>
            <person name="Hyden B."/>
            <person name="Feng K."/>
            <person name="Yates T.B."/>
            <person name="Jawdy S."/>
            <person name="Cereghino C."/>
            <person name="Smart L.B."/>
            <person name="Muchero W."/>
        </authorList>
    </citation>
    <scope>NUCLEOTIDE SEQUENCE</scope>
    <source>
        <tissue evidence="3">Shoot tip</tissue>
    </source>
</reference>
<dbReference type="EMBL" id="JAPFFI010000006">
    <property type="protein sequence ID" value="KAJ6389947.1"/>
    <property type="molecule type" value="Genomic_DNA"/>
</dbReference>
<dbReference type="Proteomes" id="UP001141253">
    <property type="component" value="Chromosome 2"/>
</dbReference>
<reference evidence="3" key="1">
    <citation type="submission" date="2022-10" db="EMBL/GenBank/DDBJ databases">
        <authorList>
            <person name="Hyden B.L."/>
            <person name="Feng K."/>
            <person name="Yates T."/>
            <person name="Jawdy S."/>
            <person name="Smart L.B."/>
            <person name="Muchero W."/>
        </authorList>
    </citation>
    <scope>NUCLEOTIDE SEQUENCE</scope>
    <source>
        <tissue evidence="3">Shoot tip</tissue>
    </source>
</reference>
<evidence type="ECO:0000313" key="4">
    <source>
        <dbReference type="Proteomes" id="UP001141253"/>
    </source>
</evidence>
<evidence type="ECO:0000256" key="1">
    <source>
        <dbReference type="SAM" id="MobiDB-lite"/>
    </source>
</evidence>
<feature type="domain" description="DUF4378" evidence="2">
    <location>
        <begin position="456"/>
        <end position="632"/>
    </location>
</feature>
<feature type="region of interest" description="Disordered" evidence="1">
    <location>
        <begin position="181"/>
        <end position="242"/>
    </location>
</feature>
<gene>
    <name evidence="3" type="ORF">OIU77_024215</name>
</gene>
<feature type="compositionally biased region" description="Polar residues" evidence="1">
    <location>
        <begin position="187"/>
        <end position="196"/>
    </location>
</feature>
<evidence type="ECO:0000313" key="3">
    <source>
        <dbReference type="EMBL" id="KAJ6389947.1"/>
    </source>
</evidence>
<dbReference type="Pfam" id="PF14309">
    <property type="entry name" value="DUF4378"/>
    <property type="match status" value="1"/>
</dbReference>
<dbReference type="PANTHER" id="PTHR46634:SF3">
    <property type="entry name" value="M REDUCTASE II SUBUNIT GAMMA, PUTATIVE (DUF3741)-RELATED"/>
    <property type="match status" value="1"/>
</dbReference>
<comment type="caution">
    <text evidence="3">The sequence shown here is derived from an EMBL/GenBank/DDBJ whole genome shotgun (WGS) entry which is preliminary data.</text>
</comment>
<dbReference type="InterPro" id="IPR025486">
    <property type="entry name" value="DUF4378"/>
</dbReference>
<keyword evidence="4" id="KW-1185">Reference proteome</keyword>
<evidence type="ECO:0000259" key="2">
    <source>
        <dbReference type="Pfam" id="PF14309"/>
    </source>
</evidence>
<feature type="compositionally biased region" description="Polar residues" evidence="1">
    <location>
        <begin position="205"/>
        <end position="222"/>
    </location>
</feature>
<protein>
    <recommendedName>
        <fullName evidence="2">DUF4378 domain-containing protein</fullName>
    </recommendedName>
</protein>
<feature type="region of interest" description="Disordered" evidence="1">
    <location>
        <begin position="431"/>
        <end position="450"/>
    </location>
</feature>
<accession>A0ABQ9BS42</accession>
<name>A0ABQ9BS42_9ROSI</name>
<organism evidence="3 4">
    <name type="scientific">Salix suchowensis</name>
    <dbReference type="NCBI Taxonomy" id="1278906"/>
    <lineage>
        <taxon>Eukaryota</taxon>
        <taxon>Viridiplantae</taxon>
        <taxon>Streptophyta</taxon>
        <taxon>Embryophyta</taxon>
        <taxon>Tracheophyta</taxon>
        <taxon>Spermatophyta</taxon>
        <taxon>Magnoliopsida</taxon>
        <taxon>eudicotyledons</taxon>
        <taxon>Gunneridae</taxon>
        <taxon>Pentapetalae</taxon>
        <taxon>rosids</taxon>
        <taxon>fabids</taxon>
        <taxon>Malpighiales</taxon>
        <taxon>Salicaceae</taxon>
        <taxon>Saliceae</taxon>
        <taxon>Salix</taxon>
    </lineage>
</organism>
<feature type="region of interest" description="Disordered" evidence="1">
    <location>
        <begin position="272"/>
        <end position="291"/>
    </location>
</feature>
<sequence>MTSRLWYHHPHHHQECQVVKIFMMNPKDVEAQEPREVAKVITRNMHENLMGHRRDETLLSSVYSNGYTGDDSSFNKSVNDYAVENLSDTEIMSPTSRHSWDYINRFDSPYSSSSFSRASCSPESSVCREAKKRLSERWAMMASSGRSLEQKNARRSSSTLGEMLALSDTKKFMRADEEVGIKEQEPRGSTSCITNHINKEEGTPDSPTTLLRSKSLPVSTTVHGARPNVEVSSPDAGKTEFPKDLTKAKGMKSSLKGKVSSLFFSRNKKPSKDKSVACQSKDESQSAIPETPGFLVPLTEKVNDGAAQCANSSGPEKCSSHGLHASASIPTYPEFISMGTKQDFVSHEGGLSVAKPVVPGNMNENQDQPSPISVLEPPFEEDDNTIPVVSSLIQRPGYRGIEVPHKSNLIGKSPPIESVARTLSWDNSCAETASSYPLKPSPTPVSSGAEEDEKNWFSFVQTLLTAAGLDPEMQLDSFFSRWHSPESPLDPSLRDRYANPNDKLHLHEAKRRQRRSNLKLVFDCVNAALVEITGHGSDRSTRALTCSGVQNRLVEGAQPMVAEFVWAQVKEWFCSDVRCTSVDVGGDSNSLVVEMVVRKEVVSKGWVDKMRVESDTLRNEIEGKLLDELVEEAVIDFTGRM</sequence>
<feature type="compositionally biased region" description="Basic and acidic residues" evidence="1">
    <location>
        <begin position="272"/>
        <end position="284"/>
    </location>
</feature>
<dbReference type="PANTHER" id="PTHR46634">
    <property type="entry name" value="M REDUCTASE II SUBUNIT GAMMA, PUTATIVE (DUF3741)-RELATED"/>
    <property type="match status" value="1"/>
</dbReference>
<proteinExistence type="predicted"/>